<comment type="catalytic activity">
    <reaction evidence="1">
        <text>(7,8-dihydropterin-6-yl)methyl diphosphate + 4-aminobenzoate = 7,8-dihydropteroate + diphosphate</text>
        <dbReference type="Rhea" id="RHEA:19949"/>
        <dbReference type="ChEBI" id="CHEBI:17836"/>
        <dbReference type="ChEBI" id="CHEBI:17839"/>
        <dbReference type="ChEBI" id="CHEBI:33019"/>
        <dbReference type="ChEBI" id="CHEBI:72950"/>
        <dbReference type="EC" id="2.5.1.15"/>
    </reaction>
</comment>
<dbReference type="Gene3D" id="3.20.20.20">
    <property type="entry name" value="Dihydropteroate synthase-like"/>
    <property type="match status" value="1"/>
</dbReference>
<evidence type="ECO:0000313" key="14">
    <source>
        <dbReference type="EMBL" id="MBB3985646.1"/>
    </source>
</evidence>
<comment type="cofactor">
    <cofactor evidence="2 12">
        <name>Mg(2+)</name>
        <dbReference type="ChEBI" id="CHEBI:18420"/>
    </cofactor>
</comment>
<evidence type="ECO:0000256" key="12">
    <source>
        <dbReference type="RuleBase" id="RU361205"/>
    </source>
</evidence>
<dbReference type="InterPro" id="IPR000489">
    <property type="entry name" value="Pterin-binding_dom"/>
</dbReference>
<comment type="pathway">
    <text evidence="3 12">Cofactor biosynthesis; tetrahydrofolate biosynthesis; 7,8-dihydrofolate from 2-amino-4-hydroxy-6-hydroxymethyl-7,8-dihydropteridine diphosphate and 4-aminobenzoate: step 1/2.</text>
</comment>
<keyword evidence="8 12" id="KW-0479">Metal-binding</keyword>
<dbReference type="GO" id="GO:0046872">
    <property type="term" value="F:metal ion binding"/>
    <property type="evidence" value="ECO:0007669"/>
    <property type="project" value="UniProtKB-KW"/>
</dbReference>
<dbReference type="PROSITE" id="PS50972">
    <property type="entry name" value="PTERIN_BINDING"/>
    <property type="match status" value="1"/>
</dbReference>
<dbReference type="GO" id="GO:0004156">
    <property type="term" value="F:dihydropteroate synthase activity"/>
    <property type="evidence" value="ECO:0007669"/>
    <property type="project" value="UniProtKB-EC"/>
</dbReference>
<evidence type="ECO:0000256" key="1">
    <source>
        <dbReference type="ARBA" id="ARBA00000012"/>
    </source>
</evidence>
<evidence type="ECO:0000256" key="3">
    <source>
        <dbReference type="ARBA" id="ARBA00004763"/>
    </source>
</evidence>
<dbReference type="InterPro" id="IPR011005">
    <property type="entry name" value="Dihydropteroate_synth-like_sf"/>
</dbReference>
<keyword evidence="7 12" id="KW-0808">Transferase</keyword>
<dbReference type="FunFam" id="3.20.20.20:FF:000006">
    <property type="entry name" value="Dihydropteroate synthase"/>
    <property type="match status" value="1"/>
</dbReference>
<dbReference type="InterPro" id="IPR045031">
    <property type="entry name" value="DHP_synth-like"/>
</dbReference>
<evidence type="ECO:0000256" key="9">
    <source>
        <dbReference type="ARBA" id="ARBA00022842"/>
    </source>
</evidence>
<comment type="similarity">
    <text evidence="4 12">Belongs to the DHPS family.</text>
</comment>
<evidence type="ECO:0000259" key="13">
    <source>
        <dbReference type="PROSITE" id="PS50972"/>
    </source>
</evidence>
<dbReference type="PANTHER" id="PTHR20941:SF1">
    <property type="entry name" value="FOLIC ACID SYNTHESIS PROTEIN FOL1"/>
    <property type="match status" value="1"/>
</dbReference>
<dbReference type="InterPro" id="IPR006390">
    <property type="entry name" value="DHP_synth_dom"/>
</dbReference>
<dbReference type="PROSITE" id="PS00793">
    <property type="entry name" value="DHPS_2"/>
    <property type="match status" value="1"/>
</dbReference>
<evidence type="ECO:0000313" key="15">
    <source>
        <dbReference type="Proteomes" id="UP000541426"/>
    </source>
</evidence>
<dbReference type="PROSITE" id="PS00792">
    <property type="entry name" value="DHPS_1"/>
    <property type="match status" value="1"/>
</dbReference>
<dbReference type="CDD" id="cd00739">
    <property type="entry name" value="DHPS"/>
    <property type="match status" value="1"/>
</dbReference>
<evidence type="ECO:0000256" key="5">
    <source>
        <dbReference type="ARBA" id="ARBA00012458"/>
    </source>
</evidence>
<reference evidence="14 15" key="1">
    <citation type="submission" date="2020-08" db="EMBL/GenBank/DDBJ databases">
        <title>Genomic Encyclopedia of Type Strains, Phase IV (KMG-IV): sequencing the most valuable type-strain genomes for metagenomic binning, comparative biology and taxonomic classification.</title>
        <authorList>
            <person name="Goeker M."/>
        </authorList>
    </citation>
    <scope>NUCLEOTIDE SEQUENCE [LARGE SCALE GENOMIC DNA]</scope>
    <source>
        <strain evidence="14 15">DSM 102235</strain>
    </source>
</reference>
<evidence type="ECO:0000256" key="6">
    <source>
        <dbReference type="ARBA" id="ARBA00016919"/>
    </source>
</evidence>
<comment type="function">
    <text evidence="12">Catalyzes the condensation of para-aminobenzoate (pABA) with 6-hydroxymethyl-7,8-dihydropterin diphosphate (DHPt-PP) to form 7,8-dihydropteroate (H2Pte), the immediate precursor of folate derivatives.</text>
</comment>
<dbReference type="NCBIfam" id="TIGR01496">
    <property type="entry name" value="DHPS"/>
    <property type="match status" value="1"/>
</dbReference>
<dbReference type="EMBL" id="JACIEJ010000004">
    <property type="protein sequence ID" value="MBB3985646.1"/>
    <property type="molecule type" value="Genomic_DNA"/>
</dbReference>
<dbReference type="AlphaFoldDB" id="A0A7W6DQ65"/>
<dbReference type="GO" id="GO:0046654">
    <property type="term" value="P:tetrahydrofolate biosynthetic process"/>
    <property type="evidence" value="ECO:0007669"/>
    <property type="project" value="UniProtKB-UniPathway"/>
</dbReference>
<keyword evidence="10 12" id="KW-0289">Folate biosynthesis</keyword>
<accession>A0A7W6DQ65</accession>
<name>A0A7W6DQ65_9RHOB</name>
<dbReference type="GO" id="GO:0046656">
    <property type="term" value="P:folic acid biosynthetic process"/>
    <property type="evidence" value="ECO:0007669"/>
    <property type="project" value="UniProtKB-KW"/>
</dbReference>
<proteinExistence type="inferred from homology"/>
<organism evidence="14 15">
    <name type="scientific">Sagittula marina</name>
    <dbReference type="NCBI Taxonomy" id="943940"/>
    <lineage>
        <taxon>Bacteria</taxon>
        <taxon>Pseudomonadati</taxon>
        <taxon>Pseudomonadota</taxon>
        <taxon>Alphaproteobacteria</taxon>
        <taxon>Rhodobacterales</taxon>
        <taxon>Roseobacteraceae</taxon>
        <taxon>Sagittula</taxon>
    </lineage>
</organism>
<keyword evidence="9 12" id="KW-0460">Magnesium</keyword>
<evidence type="ECO:0000256" key="2">
    <source>
        <dbReference type="ARBA" id="ARBA00001946"/>
    </source>
</evidence>
<protein>
    <recommendedName>
        <fullName evidence="6 12">Dihydropteroate synthase</fullName>
        <shortName evidence="12">DHPS</shortName>
        <ecNumber evidence="5 12">2.5.1.15</ecNumber>
    </recommendedName>
    <alternativeName>
        <fullName evidence="11 12">Dihydropteroate pyrophosphorylase</fullName>
    </alternativeName>
</protein>
<sequence>MMTYYRPLVRFDLPRPDDALTLAGGAGWFTQVVAHVRGQTPRTLGVEALPEVWRMRLTGSRPPIAGVEMNRTRVMGILNVTPDSFSDGGRYQSASIALRLAQDMVSAGADIIDVGGESTRPGAHTVPVEAEIARVEPVIRAIASELSMPISIDTRKSAVAEAAVQVGARLVNDVSGFTYDPMLAAYCARNGVPVCVMHTLGEPETMQANPQYDDVLLDVYDFLERQVQALEAAGLTRGQILVDPGIGFGKRVTHNLALLRHVALFHGLGCPVLVGASRKGFIGKITGASPADARMPGSVAVAQAMAAQGVQVVRVHDVAETAQALAMERAISTGVF</sequence>
<evidence type="ECO:0000256" key="8">
    <source>
        <dbReference type="ARBA" id="ARBA00022723"/>
    </source>
</evidence>
<dbReference type="RefSeq" id="WP_183965385.1">
    <property type="nucleotide sequence ID" value="NZ_BAABBZ010000018.1"/>
</dbReference>
<dbReference type="SUPFAM" id="SSF51717">
    <property type="entry name" value="Dihydropteroate synthetase-like"/>
    <property type="match status" value="1"/>
</dbReference>
<evidence type="ECO:0000256" key="11">
    <source>
        <dbReference type="ARBA" id="ARBA00030193"/>
    </source>
</evidence>
<evidence type="ECO:0000256" key="4">
    <source>
        <dbReference type="ARBA" id="ARBA00009503"/>
    </source>
</evidence>
<gene>
    <name evidence="14" type="ORF">GGQ68_001979</name>
</gene>
<dbReference type="EC" id="2.5.1.15" evidence="5 12"/>
<dbReference type="Pfam" id="PF00809">
    <property type="entry name" value="Pterin_bind"/>
    <property type="match status" value="1"/>
</dbReference>
<evidence type="ECO:0000256" key="10">
    <source>
        <dbReference type="ARBA" id="ARBA00022909"/>
    </source>
</evidence>
<evidence type="ECO:0000256" key="7">
    <source>
        <dbReference type="ARBA" id="ARBA00022679"/>
    </source>
</evidence>
<dbReference type="UniPathway" id="UPA00077">
    <property type="reaction ID" value="UER00156"/>
</dbReference>
<dbReference type="Proteomes" id="UP000541426">
    <property type="component" value="Unassembled WGS sequence"/>
</dbReference>
<keyword evidence="15" id="KW-1185">Reference proteome</keyword>
<comment type="caution">
    <text evidence="14">The sequence shown here is derived from an EMBL/GenBank/DDBJ whole genome shotgun (WGS) entry which is preliminary data.</text>
</comment>
<dbReference type="GO" id="GO:0005829">
    <property type="term" value="C:cytosol"/>
    <property type="evidence" value="ECO:0007669"/>
    <property type="project" value="TreeGrafter"/>
</dbReference>
<dbReference type="PANTHER" id="PTHR20941">
    <property type="entry name" value="FOLATE SYNTHESIS PROTEINS"/>
    <property type="match status" value="1"/>
</dbReference>
<feature type="domain" description="Pterin-binding" evidence="13">
    <location>
        <begin position="72"/>
        <end position="326"/>
    </location>
</feature>